<dbReference type="PROSITE" id="PS51257">
    <property type="entry name" value="PROKAR_LIPOPROTEIN"/>
    <property type="match status" value="1"/>
</dbReference>
<reference evidence="2" key="1">
    <citation type="submission" date="2021-01" db="EMBL/GenBank/DDBJ databases">
        <title>Whole genome shotgun sequence of Dactylosporangium siamense NBRC 106093.</title>
        <authorList>
            <person name="Komaki H."/>
            <person name="Tamura T."/>
        </authorList>
    </citation>
    <scope>NUCLEOTIDE SEQUENCE</scope>
    <source>
        <strain evidence="2">NBRC 106093</strain>
    </source>
</reference>
<sequence>MSKRHWMAGVAVAALLTAGCDSDAGDPAAVPPAKAGQRAVPTDGRPPAGLLAVVADARREHRVLVVIDPATGKRIWSQAEADDEDTGLDPAEPMTPAVRAKDWYTPRWGYGRYHSKDWDLKAAMGDGVVTVKARRGGRWEDETSWKVPDLPKNWYIVGWFDHGTGRVVANAVPRDVDDDSERWYSADPARPGEQPRHETTAVGDPHQLGKATTKDGVVVQWAISPDARLADGGIGGGDDPPYECGARPGATTVWCVADFADTRPVHGAVVAVSVDPARHTATLRPVLAEPPPGGLIGAFASPDGGKLLLWTGNGWRTAPADGSAPPVPAFTEVEGITPTTFLWPLAWI</sequence>
<organism evidence="2 3">
    <name type="scientific">Dactylosporangium siamense</name>
    <dbReference type="NCBI Taxonomy" id="685454"/>
    <lineage>
        <taxon>Bacteria</taxon>
        <taxon>Bacillati</taxon>
        <taxon>Actinomycetota</taxon>
        <taxon>Actinomycetes</taxon>
        <taxon>Micromonosporales</taxon>
        <taxon>Micromonosporaceae</taxon>
        <taxon>Dactylosporangium</taxon>
    </lineage>
</organism>
<gene>
    <name evidence="2" type="ORF">Dsi01nite_032590</name>
</gene>
<protein>
    <recommendedName>
        <fullName evidence="4">Lipoprotein</fullName>
    </recommendedName>
</protein>
<evidence type="ECO:0000313" key="3">
    <source>
        <dbReference type="Proteomes" id="UP000660611"/>
    </source>
</evidence>
<feature type="region of interest" description="Disordered" evidence="1">
    <location>
        <begin position="178"/>
        <end position="209"/>
    </location>
</feature>
<dbReference type="Proteomes" id="UP000660611">
    <property type="component" value="Unassembled WGS sequence"/>
</dbReference>
<accession>A0A919PN55</accession>
<dbReference type="AlphaFoldDB" id="A0A919PN55"/>
<evidence type="ECO:0000313" key="2">
    <source>
        <dbReference type="EMBL" id="GIG45218.1"/>
    </source>
</evidence>
<comment type="caution">
    <text evidence="2">The sequence shown here is derived from an EMBL/GenBank/DDBJ whole genome shotgun (WGS) entry which is preliminary data.</text>
</comment>
<name>A0A919PN55_9ACTN</name>
<proteinExistence type="predicted"/>
<keyword evidence="3" id="KW-1185">Reference proteome</keyword>
<dbReference type="RefSeq" id="WP_203847017.1">
    <property type="nucleotide sequence ID" value="NZ_BAAAVW010000009.1"/>
</dbReference>
<dbReference type="EMBL" id="BONQ01000050">
    <property type="protein sequence ID" value="GIG45218.1"/>
    <property type="molecule type" value="Genomic_DNA"/>
</dbReference>
<evidence type="ECO:0000256" key="1">
    <source>
        <dbReference type="SAM" id="MobiDB-lite"/>
    </source>
</evidence>
<evidence type="ECO:0008006" key="4">
    <source>
        <dbReference type="Google" id="ProtNLM"/>
    </source>
</evidence>